<dbReference type="HAMAP" id="MF_01875">
    <property type="entry name" value="Prokaryotic_Ku"/>
    <property type="match status" value="1"/>
</dbReference>
<dbReference type="SUPFAM" id="SSF100939">
    <property type="entry name" value="SPOC domain-like"/>
    <property type="match status" value="1"/>
</dbReference>
<comment type="function">
    <text evidence="2">With LigD forms a non-homologous end joining (NHEJ) DNA repair enzyme, which repairs dsDNA breaks with reduced fidelity. Binds linear dsDNA with 5'- and 3'- overhangs but not closed circular dsDNA nor ssDNA. Recruits and stimulates the ligase activity of LigD.</text>
</comment>
<dbReference type="Proteomes" id="UP000586252">
    <property type="component" value="Unassembled WGS sequence"/>
</dbReference>
<evidence type="ECO:0000313" key="4">
    <source>
        <dbReference type="EMBL" id="NNA73594.1"/>
    </source>
</evidence>
<dbReference type="PANTHER" id="PTHR41251">
    <property type="entry name" value="NON-HOMOLOGOUS END JOINING PROTEIN KU"/>
    <property type="match status" value="1"/>
</dbReference>
<evidence type="ECO:0000313" key="5">
    <source>
        <dbReference type="EMBL" id="NNA77495.1"/>
    </source>
</evidence>
<dbReference type="InterPro" id="IPR009187">
    <property type="entry name" value="Prok_Ku"/>
</dbReference>
<keyword evidence="1 2" id="KW-0238">DNA-binding</keyword>
<feature type="domain" description="Ku" evidence="3">
    <location>
        <begin position="53"/>
        <end position="181"/>
    </location>
</feature>
<dbReference type="InterPro" id="IPR006164">
    <property type="entry name" value="DNA_bd_Ku70/Ku80"/>
</dbReference>
<reference evidence="6 7" key="1">
    <citation type="journal article" date="2020" name="Front. Microbiol.">
        <title>Genetic Organization of the aprX-lipA2 Operon Affects the Proteolytic Potential of Pseudomonas Species in Milk.</title>
        <authorList>
            <person name="Maier C."/>
            <person name="Huptas C."/>
            <person name="von Neubeck M."/>
            <person name="Scherer S."/>
            <person name="Wenning M."/>
            <person name="Lucking G."/>
        </authorList>
    </citation>
    <scope>NUCLEOTIDE SEQUENCE [LARGE SCALE GENOMIC DNA]</scope>
    <source>
        <strain evidence="5 7">WS 5404</strain>
        <strain evidence="4 6">WS 5405</strain>
    </source>
</reference>
<accession>A0A7Y1M943</accession>
<dbReference type="CDD" id="cd00789">
    <property type="entry name" value="KU_like"/>
    <property type="match status" value="1"/>
</dbReference>
<organism evidence="5 7">
    <name type="scientific">Pseudomonas lactis</name>
    <dbReference type="NCBI Taxonomy" id="1615674"/>
    <lineage>
        <taxon>Bacteria</taxon>
        <taxon>Pseudomonadati</taxon>
        <taxon>Pseudomonadota</taxon>
        <taxon>Gammaproteobacteria</taxon>
        <taxon>Pseudomonadales</taxon>
        <taxon>Pseudomonadaceae</taxon>
        <taxon>Pseudomonas</taxon>
    </lineage>
</organism>
<evidence type="ECO:0000256" key="1">
    <source>
        <dbReference type="ARBA" id="ARBA00023125"/>
    </source>
</evidence>
<dbReference type="Gene3D" id="2.40.290.10">
    <property type="match status" value="1"/>
</dbReference>
<dbReference type="InterPro" id="IPR016194">
    <property type="entry name" value="SPOC-like_C_dom_sf"/>
</dbReference>
<sequence length="279" mass="30765">MPRAIWKGAISFGLVHIPVSLVSATSSQGVDFDWLDKRSMDPVGYKRINKTTGKEVTKENIVKGVAFEKGRYVVLSEDEIRSAHPKSTQTIEIIAFVASDQIPLQNIDTPYFLAPDKRGGKVYALLREALKKTGKVALANVVLHTKQHLAALMPLESALVLVMLRWPAEVRSLDELELGSDVTKPTLAKGELDMAKRLVEDMSADWQPDEYRDSFQDKIRALVAKKAKAGKIEDVETAEGIEERKSADVIDLTELLKRSLAGKPAAKKSTAKKSNNKAS</sequence>
<evidence type="ECO:0000313" key="7">
    <source>
        <dbReference type="Proteomes" id="UP000586252"/>
    </source>
</evidence>
<keyword evidence="2" id="KW-0227">DNA damage</keyword>
<dbReference type="PANTHER" id="PTHR41251:SF1">
    <property type="entry name" value="NON-HOMOLOGOUS END JOINING PROTEIN KU"/>
    <property type="match status" value="1"/>
</dbReference>
<comment type="similarity">
    <text evidence="2">Belongs to the prokaryotic Ku family.</text>
</comment>
<keyword evidence="2" id="KW-0233">DNA recombination</keyword>
<dbReference type="NCBIfam" id="TIGR02772">
    <property type="entry name" value="Ku_bact"/>
    <property type="match status" value="1"/>
</dbReference>
<evidence type="ECO:0000313" key="6">
    <source>
        <dbReference type="Proteomes" id="UP000535954"/>
    </source>
</evidence>
<dbReference type="GO" id="GO:0006303">
    <property type="term" value="P:double-strand break repair via nonhomologous end joining"/>
    <property type="evidence" value="ECO:0007669"/>
    <property type="project" value="UniProtKB-UniRule"/>
</dbReference>
<dbReference type="GO" id="GO:0003690">
    <property type="term" value="F:double-stranded DNA binding"/>
    <property type="evidence" value="ECO:0007669"/>
    <property type="project" value="UniProtKB-UniRule"/>
</dbReference>
<protein>
    <recommendedName>
        <fullName evidence="2">Non-homologous end joining protein Ku</fullName>
    </recommendedName>
</protein>
<dbReference type="GeneID" id="45731889"/>
<dbReference type="EMBL" id="JAAQYH010000006">
    <property type="protein sequence ID" value="NNA73594.1"/>
    <property type="molecule type" value="Genomic_DNA"/>
</dbReference>
<evidence type="ECO:0000259" key="3">
    <source>
        <dbReference type="SMART" id="SM00559"/>
    </source>
</evidence>
<dbReference type="RefSeq" id="WP_057709945.1">
    <property type="nucleotide sequence ID" value="NZ_JAAQYH010000006.1"/>
</dbReference>
<dbReference type="EMBL" id="JAAQYI010000001">
    <property type="protein sequence ID" value="NNA77495.1"/>
    <property type="molecule type" value="Genomic_DNA"/>
</dbReference>
<name>A0A7Y1M943_9PSED</name>
<dbReference type="Proteomes" id="UP000535954">
    <property type="component" value="Unassembled WGS sequence"/>
</dbReference>
<keyword evidence="2" id="KW-0234">DNA repair</keyword>
<dbReference type="GO" id="GO:0006310">
    <property type="term" value="P:DNA recombination"/>
    <property type="evidence" value="ECO:0007669"/>
    <property type="project" value="UniProtKB-KW"/>
</dbReference>
<comment type="caution">
    <text evidence="5">The sequence shown here is derived from an EMBL/GenBank/DDBJ whole genome shotgun (WGS) entry which is preliminary data.</text>
</comment>
<gene>
    <name evidence="2" type="primary">ku</name>
    <name evidence="4" type="ORF">HBO13_13200</name>
    <name evidence="5" type="ORF">HBO30_02065</name>
</gene>
<dbReference type="Pfam" id="PF02735">
    <property type="entry name" value="Ku"/>
    <property type="match status" value="1"/>
</dbReference>
<dbReference type="AlphaFoldDB" id="A0A7Y1M943"/>
<dbReference type="SMART" id="SM00559">
    <property type="entry name" value="Ku78"/>
    <property type="match status" value="1"/>
</dbReference>
<comment type="subunit">
    <text evidence="2">Homodimer. Interacts with LigD.</text>
</comment>
<proteinExistence type="inferred from homology"/>
<evidence type="ECO:0000256" key="2">
    <source>
        <dbReference type="HAMAP-Rule" id="MF_01875"/>
    </source>
</evidence>
<dbReference type="PIRSF" id="PIRSF006493">
    <property type="entry name" value="Prok_Ku"/>
    <property type="match status" value="1"/>
</dbReference>